<dbReference type="InterPro" id="IPR015422">
    <property type="entry name" value="PyrdxlP-dep_Trfase_small"/>
</dbReference>
<dbReference type="EC" id="2.8.1.7" evidence="3"/>
<dbReference type="EMBL" id="ALWO02000037">
    <property type="protein sequence ID" value="EOZ95623.1"/>
    <property type="molecule type" value="Genomic_DNA"/>
</dbReference>
<dbReference type="PANTHER" id="PTHR43586:SF15">
    <property type="entry name" value="BLR3095 PROTEIN"/>
    <property type="match status" value="1"/>
</dbReference>
<dbReference type="PANTHER" id="PTHR43586">
    <property type="entry name" value="CYSTEINE DESULFURASE"/>
    <property type="match status" value="1"/>
</dbReference>
<dbReference type="GO" id="GO:0031071">
    <property type="term" value="F:cysteine desulfurase activity"/>
    <property type="evidence" value="ECO:0007669"/>
    <property type="project" value="UniProtKB-EC"/>
</dbReference>
<dbReference type="SUPFAM" id="SSF53383">
    <property type="entry name" value="PLP-dependent transferases"/>
    <property type="match status" value="1"/>
</dbReference>
<proteinExistence type="predicted"/>
<protein>
    <submittedName>
        <fullName evidence="3">Cysteine desulfurase</fullName>
        <ecNumber evidence="3">2.8.1.7</ecNumber>
    </submittedName>
</protein>
<dbReference type="InterPro" id="IPR015421">
    <property type="entry name" value="PyrdxlP-dep_Trfase_major"/>
</dbReference>
<evidence type="ECO:0000259" key="2">
    <source>
        <dbReference type="Pfam" id="PF00266"/>
    </source>
</evidence>
<dbReference type="Pfam" id="PF00266">
    <property type="entry name" value="Aminotran_5"/>
    <property type="match status" value="1"/>
</dbReference>
<accession>S2E0N8</accession>
<dbReference type="InterPro" id="IPR000192">
    <property type="entry name" value="Aminotrans_V_dom"/>
</dbReference>
<dbReference type="AlphaFoldDB" id="S2E0N8"/>
<keyword evidence="4" id="KW-1185">Reference proteome</keyword>
<name>S2E0N8_INDAL</name>
<sequence>MKNQKHLFSLPKDIHYLNCAYMGPQLKTVEHAGIEAVLKKNNPTQIKPKHFFEEAGVLKQNFAKIINASAERIAIVPSASYGLMTAINNLPLGNGNEALVVGEEFPSGYFSIVRWCEKHNKQLKTIPRPSQSPEVGRDWHEQLMENITDQTAVLMMSTVHWTDGTKYLLEEIGQKCREHQVVFILDGTQSVGAIPFDVQKVKPDALVCAGYKWLLGPYSIGLAYFSELFDDGIPLEESWMNRSNSQEFSSLTKYDPVYSKGAGRYNMGEFSNFILLPMLNKALEQILDWGVDNIESYTKKLVEPLFPFLKEKGYDFEEEAFRSGHLFGIHLPATMDKESLLADLEKSKIYVSVRGEAIRLSLHLFNTLEDLEALMDVLDRPSK</sequence>
<dbReference type="Gene3D" id="3.90.1150.10">
    <property type="entry name" value="Aspartate Aminotransferase, domain 1"/>
    <property type="match status" value="1"/>
</dbReference>
<gene>
    <name evidence="3" type="ORF">A33Q_2985</name>
</gene>
<dbReference type="Gene3D" id="3.40.640.10">
    <property type="entry name" value="Type I PLP-dependent aspartate aminotransferase-like (Major domain)"/>
    <property type="match status" value="1"/>
</dbReference>
<reference evidence="3 4" key="1">
    <citation type="journal article" date="2013" name="Genome Announc.">
        <title>Draft Genome Sequence of Indibacter alkaliphilus Strain LW1T, Isolated from Lonar Lake, a Haloalkaline Lake in the Buldana District of Maharashtra, India.</title>
        <authorList>
            <person name="Singh A."/>
            <person name="Kumar Jangir P."/>
            <person name="Sharma R."/>
            <person name="Singh A."/>
            <person name="Kumar Pinnaka A."/>
            <person name="Shivaji S."/>
        </authorList>
    </citation>
    <scope>NUCLEOTIDE SEQUENCE [LARGE SCALE GENOMIC DNA]</scope>
    <source>
        <strain evidence="4">CCUG 57479 / KCTC 22604 / LW1</strain>
    </source>
</reference>
<keyword evidence="3" id="KW-0808">Transferase</keyword>
<evidence type="ECO:0000256" key="1">
    <source>
        <dbReference type="ARBA" id="ARBA00022898"/>
    </source>
</evidence>
<comment type="caution">
    <text evidence="3">The sequence shown here is derived from an EMBL/GenBank/DDBJ whole genome shotgun (WGS) entry which is preliminary data.</text>
</comment>
<evidence type="ECO:0000313" key="4">
    <source>
        <dbReference type="Proteomes" id="UP000006073"/>
    </source>
</evidence>
<feature type="domain" description="Aminotransferase class V" evidence="2">
    <location>
        <begin position="58"/>
        <end position="374"/>
    </location>
</feature>
<evidence type="ECO:0000313" key="3">
    <source>
        <dbReference type="EMBL" id="EOZ95623.1"/>
    </source>
</evidence>
<dbReference type="RefSeq" id="WP_009033390.1">
    <property type="nucleotide sequence ID" value="NZ_ALWO02000037.1"/>
</dbReference>
<dbReference type="STRING" id="1189612.A33Q_2985"/>
<dbReference type="Proteomes" id="UP000006073">
    <property type="component" value="Unassembled WGS sequence"/>
</dbReference>
<dbReference type="InterPro" id="IPR015424">
    <property type="entry name" value="PyrdxlP-dep_Trfase"/>
</dbReference>
<organism evidence="3 4">
    <name type="scientific">Indibacter alkaliphilus (strain CCUG 57479 / KCTC 22604 / LW1)</name>
    <dbReference type="NCBI Taxonomy" id="1189612"/>
    <lineage>
        <taxon>Bacteria</taxon>
        <taxon>Pseudomonadati</taxon>
        <taxon>Bacteroidota</taxon>
        <taxon>Cytophagia</taxon>
        <taxon>Cytophagales</taxon>
        <taxon>Cyclobacteriaceae</taxon>
    </lineage>
</organism>
<keyword evidence="1" id="KW-0663">Pyridoxal phosphate</keyword>
<dbReference type="eggNOG" id="COG0520">
    <property type="taxonomic scope" value="Bacteria"/>
</dbReference>